<reference evidence="1 2" key="1">
    <citation type="journal article" date="2019" name="Genome Biol. Evol.">
        <title>Whole-Genome Sequencing of the Giant Devil Catfish, Bagarius yarrelli.</title>
        <authorList>
            <person name="Jiang W."/>
            <person name="Lv Y."/>
            <person name="Cheng L."/>
            <person name="Yang K."/>
            <person name="Chao B."/>
            <person name="Wang X."/>
            <person name="Li Y."/>
            <person name="Pan X."/>
            <person name="You X."/>
            <person name="Zhang Y."/>
            <person name="Yang J."/>
            <person name="Li J."/>
            <person name="Zhang X."/>
            <person name="Liu S."/>
            <person name="Sun C."/>
            <person name="Yang J."/>
            <person name="Shi Q."/>
        </authorList>
    </citation>
    <scope>NUCLEOTIDE SEQUENCE [LARGE SCALE GENOMIC DNA]</scope>
    <source>
        <strain evidence="1">JWS20170419001</strain>
        <tissue evidence="1">Muscle</tissue>
    </source>
</reference>
<gene>
    <name evidence="1" type="ORF">Baya_8821</name>
</gene>
<comment type="caution">
    <text evidence="1">The sequence shown here is derived from an EMBL/GenBank/DDBJ whole genome shotgun (WGS) entry which is preliminary data.</text>
</comment>
<evidence type="ECO:0000313" key="2">
    <source>
        <dbReference type="Proteomes" id="UP000319801"/>
    </source>
</evidence>
<dbReference type="EMBL" id="VCAZ01000065">
    <property type="protein sequence ID" value="TSO25198.1"/>
    <property type="molecule type" value="Genomic_DNA"/>
</dbReference>
<name>A0A556U976_BAGYA</name>
<dbReference type="Proteomes" id="UP000319801">
    <property type="component" value="Unassembled WGS sequence"/>
</dbReference>
<organism evidence="1 2">
    <name type="scientific">Bagarius yarrelli</name>
    <name type="common">Goonch</name>
    <name type="synonym">Bagrus yarrelli</name>
    <dbReference type="NCBI Taxonomy" id="175774"/>
    <lineage>
        <taxon>Eukaryota</taxon>
        <taxon>Metazoa</taxon>
        <taxon>Chordata</taxon>
        <taxon>Craniata</taxon>
        <taxon>Vertebrata</taxon>
        <taxon>Euteleostomi</taxon>
        <taxon>Actinopterygii</taxon>
        <taxon>Neopterygii</taxon>
        <taxon>Teleostei</taxon>
        <taxon>Ostariophysi</taxon>
        <taxon>Siluriformes</taxon>
        <taxon>Sisoridae</taxon>
        <taxon>Sisorinae</taxon>
        <taxon>Bagarius</taxon>
    </lineage>
</organism>
<proteinExistence type="predicted"/>
<keyword evidence="2" id="KW-1185">Reference proteome</keyword>
<dbReference type="AlphaFoldDB" id="A0A556U976"/>
<protein>
    <submittedName>
        <fullName evidence="1">Uncharacterized protein</fullName>
    </submittedName>
</protein>
<accession>A0A556U976</accession>
<evidence type="ECO:0000313" key="1">
    <source>
        <dbReference type="EMBL" id="TSO25198.1"/>
    </source>
</evidence>
<sequence>MAAHKSLWVWMLGVEAQREEDRQKFGTEPISQTAMSVAVAGATHAVLESAAGNKAAHIHLL</sequence>